<evidence type="ECO:0000313" key="1">
    <source>
        <dbReference type="EMBL" id="TCO09395.1"/>
    </source>
</evidence>
<organism evidence="1 2">
    <name type="scientific">Camelimonas lactis</name>
    <dbReference type="NCBI Taxonomy" id="659006"/>
    <lineage>
        <taxon>Bacteria</taxon>
        <taxon>Pseudomonadati</taxon>
        <taxon>Pseudomonadota</taxon>
        <taxon>Alphaproteobacteria</taxon>
        <taxon>Hyphomicrobiales</taxon>
        <taxon>Chelatococcaceae</taxon>
        <taxon>Camelimonas</taxon>
    </lineage>
</organism>
<protein>
    <submittedName>
        <fullName evidence="1">Uncharacterized protein</fullName>
    </submittedName>
</protein>
<name>A0A4R2GNW9_9HYPH</name>
<dbReference type="RefSeq" id="WP_207906437.1">
    <property type="nucleotide sequence ID" value="NZ_SLWL01000018.1"/>
</dbReference>
<gene>
    <name evidence="1" type="ORF">EV666_1181</name>
</gene>
<feature type="non-terminal residue" evidence="1">
    <location>
        <position position="1"/>
    </location>
</feature>
<dbReference type="AlphaFoldDB" id="A0A4R2GNW9"/>
<sequence>LPEAWNRCPRCRGIHAHDRVESMPIIRGIRTQMTQGMINAAASATRWAPGISQQNAVDYLLGPLLHGMCPNRSQGAG</sequence>
<accession>A0A4R2GNW9</accession>
<dbReference type="EMBL" id="SLWL01000018">
    <property type="protein sequence ID" value="TCO09395.1"/>
    <property type="molecule type" value="Genomic_DNA"/>
</dbReference>
<reference evidence="1 2" key="1">
    <citation type="submission" date="2019-03" db="EMBL/GenBank/DDBJ databases">
        <title>Genomic Encyclopedia of Type Strains, Phase IV (KMG-IV): sequencing the most valuable type-strain genomes for metagenomic binning, comparative biology and taxonomic classification.</title>
        <authorList>
            <person name="Goeker M."/>
        </authorList>
    </citation>
    <scope>NUCLEOTIDE SEQUENCE [LARGE SCALE GENOMIC DNA]</scope>
    <source>
        <strain evidence="1 2">DSM 22958</strain>
    </source>
</reference>
<keyword evidence="2" id="KW-1185">Reference proteome</keyword>
<evidence type="ECO:0000313" key="2">
    <source>
        <dbReference type="Proteomes" id="UP000294881"/>
    </source>
</evidence>
<dbReference type="Proteomes" id="UP000294881">
    <property type="component" value="Unassembled WGS sequence"/>
</dbReference>
<comment type="caution">
    <text evidence="1">The sequence shown here is derived from an EMBL/GenBank/DDBJ whole genome shotgun (WGS) entry which is preliminary data.</text>
</comment>
<proteinExistence type="predicted"/>